<comment type="caution">
    <text evidence="2">The sequence shown here is derived from an EMBL/GenBank/DDBJ whole genome shotgun (WGS) entry which is preliminary data.</text>
</comment>
<name>A0A699KSS1_TANCI</name>
<feature type="compositionally biased region" description="Basic residues" evidence="1">
    <location>
        <begin position="1"/>
        <end position="22"/>
    </location>
</feature>
<sequence length="81" mass="9382">MDKTRHGKEKRSRNQSRRRFHLKSNPVDPLTLKNPKIIALLVPGYLYLHIGNANVYDWLNCMAHDPKDEIDAWRAIKDGGS</sequence>
<reference evidence="2" key="1">
    <citation type="journal article" date="2019" name="Sci. Rep.">
        <title>Draft genome of Tanacetum cinerariifolium, the natural source of mosquito coil.</title>
        <authorList>
            <person name="Yamashiro T."/>
            <person name="Shiraishi A."/>
            <person name="Satake H."/>
            <person name="Nakayama K."/>
        </authorList>
    </citation>
    <scope>NUCLEOTIDE SEQUENCE</scope>
</reference>
<evidence type="ECO:0000256" key="1">
    <source>
        <dbReference type="SAM" id="MobiDB-lite"/>
    </source>
</evidence>
<feature type="region of interest" description="Disordered" evidence="1">
    <location>
        <begin position="1"/>
        <end position="27"/>
    </location>
</feature>
<proteinExistence type="predicted"/>
<protein>
    <submittedName>
        <fullName evidence="2">Uncharacterized protein</fullName>
    </submittedName>
</protein>
<dbReference type="AlphaFoldDB" id="A0A699KSS1"/>
<evidence type="ECO:0000313" key="2">
    <source>
        <dbReference type="EMBL" id="GFB07768.1"/>
    </source>
</evidence>
<accession>A0A699KSS1</accession>
<organism evidence="2">
    <name type="scientific">Tanacetum cinerariifolium</name>
    <name type="common">Dalmatian daisy</name>
    <name type="synonym">Chrysanthemum cinerariifolium</name>
    <dbReference type="NCBI Taxonomy" id="118510"/>
    <lineage>
        <taxon>Eukaryota</taxon>
        <taxon>Viridiplantae</taxon>
        <taxon>Streptophyta</taxon>
        <taxon>Embryophyta</taxon>
        <taxon>Tracheophyta</taxon>
        <taxon>Spermatophyta</taxon>
        <taxon>Magnoliopsida</taxon>
        <taxon>eudicotyledons</taxon>
        <taxon>Gunneridae</taxon>
        <taxon>Pentapetalae</taxon>
        <taxon>asterids</taxon>
        <taxon>campanulids</taxon>
        <taxon>Asterales</taxon>
        <taxon>Asteraceae</taxon>
        <taxon>Asteroideae</taxon>
        <taxon>Anthemideae</taxon>
        <taxon>Anthemidinae</taxon>
        <taxon>Tanacetum</taxon>
    </lineage>
</organism>
<gene>
    <name evidence="2" type="ORF">Tci_679739</name>
</gene>
<dbReference type="EMBL" id="BKCJ010547182">
    <property type="protein sequence ID" value="GFB07768.1"/>
    <property type="molecule type" value="Genomic_DNA"/>
</dbReference>